<organism evidence="5 6">
    <name type="scientific">Salinimicrobium tongyeongense</name>
    <dbReference type="NCBI Taxonomy" id="2809707"/>
    <lineage>
        <taxon>Bacteria</taxon>
        <taxon>Pseudomonadati</taxon>
        <taxon>Bacteroidota</taxon>
        <taxon>Flavobacteriia</taxon>
        <taxon>Flavobacteriales</taxon>
        <taxon>Flavobacteriaceae</taxon>
        <taxon>Salinimicrobium</taxon>
    </lineage>
</organism>
<dbReference type="Gene3D" id="1.10.287.130">
    <property type="match status" value="1"/>
</dbReference>
<dbReference type="PRINTS" id="PR00344">
    <property type="entry name" value="BCTRLSENSOR"/>
</dbReference>
<dbReference type="SUPFAM" id="SSF47384">
    <property type="entry name" value="Homodimeric domain of signal transducing histidine kinase"/>
    <property type="match status" value="1"/>
</dbReference>
<dbReference type="CDD" id="cd00075">
    <property type="entry name" value="HATPase"/>
    <property type="match status" value="1"/>
</dbReference>
<evidence type="ECO:0000256" key="2">
    <source>
        <dbReference type="ARBA" id="ARBA00012438"/>
    </source>
</evidence>
<evidence type="ECO:0000313" key="5">
    <source>
        <dbReference type="EMBL" id="UZH55471.1"/>
    </source>
</evidence>
<dbReference type="CDD" id="cd00082">
    <property type="entry name" value="HisKA"/>
    <property type="match status" value="1"/>
</dbReference>
<evidence type="ECO:0000256" key="1">
    <source>
        <dbReference type="ARBA" id="ARBA00000085"/>
    </source>
</evidence>
<dbReference type="SMART" id="SM00387">
    <property type="entry name" value="HATPase_c"/>
    <property type="match status" value="1"/>
</dbReference>
<keyword evidence="3" id="KW-0597">Phosphoprotein</keyword>
<dbReference type="Pfam" id="PF01590">
    <property type="entry name" value="GAF"/>
    <property type="match status" value="1"/>
</dbReference>
<dbReference type="RefSeq" id="WP_265163835.1">
    <property type="nucleotide sequence ID" value="NZ_CP069620.1"/>
</dbReference>
<dbReference type="InterPro" id="IPR003018">
    <property type="entry name" value="GAF"/>
</dbReference>
<dbReference type="InterPro" id="IPR036097">
    <property type="entry name" value="HisK_dim/P_sf"/>
</dbReference>
<keyword evidence="6" id="KW-1185">Reference proteome</keyword>
<dbReference type="PANTHER" id="PTHR43547">
    <property type="entry name" value="TWO-COMPONENT HISTIDINE KINASE"/>
    <property type="match status" value="1"/>
</dbReference>
<comment type="catalytic activity">
    <reaction evidence="1">
        <text>ATP + protein L-histidine = ADP + protein N-phospho-L-histidine.</text>
        <dbReference type="EC" id="2.7.13.3"/>
    </reaction>
</comment>
<proteinExistence type="predicted"/>
<sequence>MPQLLEVVCRTTKMGFAAIARVTDHRWVTCATHDLISFGLKPGDELDVETTICHEVHQGREAVVINNVAKDAGYCDHHTPKMYGFQSYISVPLYRKNGEFFGTLCAIDPKPKEIDTPEIATMFRLYAELISFHLDAVEKIKISEDSLKEEKKIARLRDQFIAILGHDLKNPIATMRMSADILLKMSKEDFTLRNAALIKSTSYRMQALIENILDFARGQMGEGIILEKERHNKSLEEMIKQVIKEIRVISPERKITFNSKLEHEVNCDKNRIGQLLSNLLGNAHEHGSSETQIKVEAKTNSDYFELRVVNSGEKIPDEDLTHLFQPFYSESGSSNKKGLGLGLFIASEIAKAHQGELKVTSSDRETAFVLQIPRE</sequence>
<keyword evidence="5" id="KW-0808">Transferase</keyword>
<dbReference type="GO" id="GO:0016301">
    <property type="term" value="F:kinase activity"/>
    <property type="evidence" value="ECO:0007669"/>
    <property type="project" value="UniProtKB-KW"/>
</dbReference>
<dbReference type="SUPFAM" id="SSF55874">
    <property type="entry name" value="ATPase domain of HSP90 chaperone/DNA topoisomerase II/histidine kinase"/>
    <property type="match status" value="1"/>
</dbReference>
<evidence type="ECO:0000313" key="6">
    <source>
        <dbReference type="Proteomes" id="UP001163981"/>
    </source>
</evidence>
<accession>A0ABY6NSC5</accession>
<dbReference type="EC" id="2.7.13.3" evidence="2"/>
<reference evidence="5" key="1">
    <citation type="submission" date="2021-02" db="EMBL/GenBank/DDBJ databases">
        <title>Salinimicrobium sp. nov. isolated from seawater in Tongyeong, Republic of Korea.</title>
        <authorList>
            <person name="Lee S.-J."/>
        </authorList>
    </citation>
    <scope>NUCLEOTIDE SEQUENCE</scope>
    <source>
        <strain evidence="5">HN-2-9-2</strain>
    </source>
</reference>
<dbReference type="SMART" id="SM00388">
    <property type="entry name" value="HisKA"/>
    <property type="match status" value="1"/>
</dbReference>
<evidence type="ECO:0000256" key="3">
    <source>
        <dbReference type="ARBA" id="ARBA00022553"/>
    </source>
</evidence>
<dbReference type="EMBL" id="CP069620">
    <property type="protein sequence ID" value="UZH55471.1"/>
    <property type="molecule type" value="Genomic_DNA"/>
</dbReference>
<dbReference type="Gene3D" id="3.30.565.10">
    <property type="entry name" value="Histidine kinase-like ATPase, C-terminal domain"/>
    <property type="match status" value="1"/>
</dbReference>
<gene>
    <name evidence="5" type="ORF">JRG66_00795</name>
</gene>
<dbReference type="Pfam" id="PF02518">
    <property type="entry name" value="HATPase_c"/>
    <property type="match status" value="1"/>
</dbReference>
<evidence type="ECO:0000259" key="4">
    <source>
        <dbReference type="PROSITE" id="PS50109"/>
    </source>
</evidence>
<dbReference type="InterPro" id="IPR003661">
    <property type="entry name" value="HisK_dim/P_dom"/>
</dbReference>
<dbReference type="InterPro" id="IPR004358">
    <property type="entry name" value="Sig_transdc_His_kin-like_C"/>
</dbReference>
<name>A0ABY6NSC5_9FLAO</name>
<dbReference type="Proteomes" id="UP001163981">
    <property type="component" value="Chromosome"/>
</dbReference>
<dbReference type="PROSITE" id="PS50109">
    <property type="entry name" value="HIS_KIN"/>
    <property type="match status" value="1"/>
</dbReference>
<dbReference type="Gene3D" id="3.30.450.40">
    <property type="match status" value="1"/>
</dbReference>
<dbReference type="SUPFAM" id="SSF55781">
    <property type="entry name" value="GAF domain-like"/>
    <property type="match status" value="1"/>
</dbReference>
<feature type="domain" description="Histidine kinase" evidence="4">
    <location>
        <begin position="163"/>
        <end position="375"/>
    </location>
</feature>
<dbReference type="Pfam" id="PF00512">
    <property type="entry name" value="HisKA"/>
    <property type="match status" value="1"/>
</dbReference>
<dbReference type="InterPro" id="IPR029016">
    <property type="entry name" value="GAF-like_dom_sf"/>
</dbReference>
<dbReference type="InterPro" id="IPR003594">
    <property type="entry name" value="HATPase_dom"/>
</dbReference>
<protein>
    <recommendedName>
        <fullName evidence="2">histidine kinase</fullName>
        <ecNumber evidence="2">2.7.13.3</ecNumber>
    </recommendedName>
</protein>
<dbReference type="PANTHER" id="PTHR43547:SF2">
    <property type="entry name" value="HYBRID SIGNAL TRANSDUCTION HISTIDINE KINASE C"/>
    <property type="match status" value="1"/>
</dbReference>
<keyword evidence="5" id="KW-0418">Kinase</keyword>
<dbReference type="InterPro" id="IPR005467">
    <property type="entry name" value="His_kinase_dom"/>
</dbReference>
<dbReference type="InterPro" id="IPR036890">
    <property type="entry name" value="HATPase_C_sf"/>
</dbReference>